<evidence type="ECO:0000256" key="5">
    <source>
        <dbReference type="ARBA" id="ARBA00023004"/>
    </source>
</evidence>
<dbReference type="Gene3D" id="1.10.630.10">
    <property type="entry name" value="Cytochrome P450"/>
    <property type="match status" value="1"/>
</dbReference>
<evidence type="ECO:0000256" key="8">
    <source>
        <dbReference type="SAM" id="MobiDB-lite"/>
    </source>
</evidence>
<dbReference type="EMBL" id="SMKU01000067">
    <property type="protein sequence ID" value="TDD88009.1"/>
    <property type="molecule type" value="Genomic_DNA"/>
</dbReference>
<name>A0A4R5BPY3_9ACTN</name>
<evidence type="ECO:0000256" key="6">
    <source>
        <dbReference type="ARBA" id="ARBA00023033"/>
    </source>
</evidence>
<dbReference type="InterPro" id="IPR002397">
    <property type="entry name" value="Cyt_P450_B"/>
</dbReference>
<evidence type="ECO:0000313" key="9">
    <source>
        <dbReference type="EMBL" id="TDD88009.1"/>
    </source>
</evidence>
<dbReference type="PROSITE" id="PS00086">
    <property type="entry name" value="CYTOCHROME_P450"/>
    <property type="match status" value="1"/>
</dbReference>
<evidence type="ECO:0000313" key="10">
    <source>
        <dbReference type="Proteomes" id="UP000294513"/>
    </source>
</evidence>
<dbReference type="PRINTS" id="PR00359">
    <property type="entry name" value="BP450"/>
</dbReference>
<gene>
    <name evidence="9" type="ORF">E1298_15470</name>
</gene>
<comment type="caution">
    <text evidence="9">The sequence shown here is derived from an EMBL/GenBank/DDBJ whole genome shotgun (WGS) entry which is preliminary data.</text>
</comment>
<dbReference type="GO" id="GO:0005506">
    <property type="term" value="F:iron ion binding"/>
    <property type="evidence" value="ECO:0007669"/>
    <property type="project" value="InterPro"/>
</dbReference>
<evidence type="ECO:0000256" key="7">
    <source>
        <dbReference type="RuleBase" id="RU000461"/>
    </source>
</evidence>
<dbReference type="InterPro" id="IPR017972">
    <property type="entry name" value="Cyt_P450_CS"/>
</dbReference>
<dbReference type="AlphaFoldDB" id="A0A4R5BPY3"/>
<accession>A0A4R5BPY3</accession>
<proteinExistence type="inferred from homology"/>
<reference evidence="9 10" key="1">
    <citation type="submission" date="2019-03" db="EMBL/GenBank/DDBJ databases">
        <title>Draft genome sequences of novel Actinobacteria.</title>
        <authorList>
            <person name="Sahin N."/>
            <person name="Ay H."/>
            <person name="Saygin H."/>
        </authorList>
    </citation>
    <scope>NUCLEOTIDE SEQUENCE [LARGE SCALE GENOMIC DNA]</scope>
    <source>
        <strain evidence="9 10">H3C3</strain>
    </source>
</reference>
<keyword evidence="2 7" id="KW-0349">Heme</keyword>
<protein>
    <submittedName>
        <fullName evidence="9">Cytochrome P450</fullName>
    </submittedName>
</protein>
<evidence type="ECO:0000256" key="4">
    <source>
        <dbReference type="ARBA" id="ARBA00023002"/>
    </source>
</evidence>
<dbReference type="PANTHER" id="PTHR46696">
    <property type="entry name" value="P450, PUTATIVE (EUROFUNG)-RELATED"/>
    <property type="match status" value="1"/>
</dbReference>
<dbReference type="PANTHER" id="PTHR46696:SF1">
    <property type="entry name" value="CYTOCHROME P450 YJIB-RELATED"/>
    <property type="match status" value="1"/>
</dbReference>
<dbReference type="GO" id="GO:0020037">
    <property type="term" value="F:heme binding"/>
    <property type="evidence" value="ECO:0007669"/>
    <property type="project" value="InterPro"/>
</dbReference>
<sequence>MHEHEPSGPAFPWPRRCPFDPPEPHGEYRDRPGLTKVPIAAGGQTWVVTRYDEVREALNDERLSNDRGDPGFPAPFPIPKDFTLNSSLLGMDPPVHTDYRRRVAKDFTVRRVKLLRPRVQEIVDERIEELVRAGPPQDLLAAFALPVTISVIMELLGIPSGDRDFLHVRTRVMFGGTATADERKTAVNELDEYFRELVARKYDAPGDDLVGKLTGAFPRAGEFDELVHLTRLLFNGGHESTASMIALSTLALLRHPGQLDLLRKDPELAPPAVEELLRYLSVTDLTTARVAGADLEIGGTRVAAGEGVFPLTAAANRDPEAFERPDELDITRGSRKHLAFGHGRHLCLGSELARLELEVVFRTLYDRLPGLALAVPFEDLAFKDGGLVYGVEKLPVTW</sequence>
<dbReference type="GO" id="GO:0016705">
    <property type="term" value="F:oxidoreductase activity, acting on paired donors, with incorporation or reduction of molecular oxygen"/>
    <property type="evidence" value="ECO:0007669"/>
    <property type="project" value="InterPro"/>
</dbReference>
<keyword evidence="5 7" id="KW-0408">Iron</keyword>
<feature type="compositionally biased region" description="Basic and acidic residues" evidence="8">
    <location>
        <begin position="22"/>
        <end position="33"/>
    </location>
</feature>
<dbReference type="InterPro" id="IPR036396">
    <property type="entry name" value="Cyt_P450_sf"/>
</dbReference>
<dbReference type="GO" id="GO:0004497">
    <property type="term" value="F:monooxygenase activity"/>
    <property type="evidence" value="ECO:0007669"/>
    <property type="project" value="UniProtKB-KW"/>
</dbReference>
<evidence type="ECO:0000256" key="1">
    <source>
        <dbReference type="ARBA" id="ARBA00010617"/>
    </source>
</evidence>
<dbReference type="CDD" id="cd11030">
    <property type="entry name" value="CYP105-like"/>
    <property type="match status" value="1"/>
</dbReference>
<evidence type="ECO:0000256" key="2">
    <source>
        <dbReference type="ARBA" id="ARBA00022617"/>
    </source>
</evidence>
<keyword evidence="10" id="KW-1185">Reference proteome</keyword>
<dbReference type="RefSeq" id="WP_131893713.1">
    <property type="nucleotide sequence ID" value="NZ_SMKU01000067.1"/>
</dbReference>
<dbReference type="Proteomes" id="UP000294513">
    <property type="component" value="Unassembled WGS sequence"/>
</dbReference>
<organism evidence="9 10">
    <name type="scientific">Actinomadura rubrisoli</name>
    <dbReference type="NCBI Taxonomy" id="2530368"/>
    <lineage>
        <taxon>Bacteria</taxon>
        <taxon>Bacillati</taxon>
        <taxon>Actinomycetota</taxon>
        <taxon>Actinomycetes</taxon>
        <taxon>Streptosporangiales</taxon>
        <taxon>Thermomonosporaceae</taxon>
        <taxon>Actinomadura</taxon>
    </lineage>
</organism>
<dbReference type="Pfam" id="PF00067">
    <property type="entry name" value="p450"/>
    <property type="match status" value="1"/>
</dbReference>
<dbReference type="OrthoDB" id="4133219at2"/>
<evidence type="ECO:0000256" key="3">
    <source>
        <dbReference type="ARBA" id="ARBA00022723"/>
    </source>
</evidence>
<comment type="similarity">
    <text evidence="1 7">Belongs to the cytochrome P450 family.</text>
</comment>
<keyword evidence="6 7" id="KW-0503">Monooxygenase</keyword>
<dbReference type="SUPFAM" id="SSF48264">
    <property type="entry name" value="Cytochrome P450"/>
    <property type="match status" value="1"/>
</dbReference>
<dbReference type="PRINTS" id="PR00385">
    <property type="entry name" value="P450"/>
</dbReference>
<dbReference type="InterPro" id="IPR001128">
    <property type="entry name" value="Cyt_P450"/>
</dbReference>
<keyword evidence="3 7" id="KW-0479">Metal-binding</keyword>
<feature type="region of interest" description="Disordered" evidence="8">
    <location>
        <begin position="1"/>
        <end position="35"/>
    </location>
</feature>
<keyword evidence="4 7" id="KW-0560">Oxidoreductase</keyword>
<dbReference type="FunFam" id="1.10.630.10:FF:000018">
    <property type="entry name" value="Cytochrome P450 monooxygenase"/>
    <property type="match status" value="1"/>
</dbReference>